<dbReference type="OrthoDB" id="269173at2759"/>
<dbReference type="PANTHER" id="PTHR43461">
    <property type="entry name" value="TRANSMEMBRANE PROTEIN 256"/>
    <property type="match status" value="1"/>
</dbReference>
<dbReference type="Pfam" id="PF04241">
    <property type="entry name" value="DUF423"/>
    <property type="match status" value="1"/>
</dbReference>
<evidence type="ECO:0000256" key="2">
    <source>
        <dbReference type="ARBA" id="ARBA00022692"/>
    </source>
</evidence>
<feature type="transmembrane region" description="Helical" evidence="5">
    <location>
        <begin position="102"/>
        <end position="119"/>
    </location>
</feature>
<evidence type="ECO:0000256" key="1">
    <source>
        <dbReference type="ARBA" id="ARBA00004141"/>
    </source>
</evidence>
<evidence type="ECO:0000256" key="3">
    <source>
        <dbReference type="ARBA" id="ARBA00022989"/>
    </source>
</evidence>
<dbReference type="AlphaFoldDB" id="A0A8J4VBX8"/>
<dbReference type="InterPro" id="IPR006696">
    <property type="entry name" value="DUF423"/>
</dbReference>
<keyword evidence="3 5" id="KW-1133">Transmembrane helix</keyword>
<feature type="transmembrane region" description="Helical" evidence="5">
    <location>
        <begin position="6"/>
        <end position="26"/>
    </location>
</feature>
<reference evidence="6" key="1">
    <citation type="submission" date="2020-01" db="EMBL/GenBank/DDBJ databases">
        <title>Development of genomics and gene disruption for Polysphondylium violaceum indicates a role for the polyketide synthase stlB in stalk morphogenesis.</title>
        <authorList>
            <person name="Narita B."/>
            <person name="Kawabe Y."/>
            <person name="Kin K."/>
            <person name="Saito T."/>
            <person name="Gibbs R."/>
            <person name="Kuspa A."/>
            <person name="Muzny D."/>
            <person name="Queller D."/>
            <person name="Richards S."/>
            <person name="Strassman J."/>
            <person name="Sucgang R."/>
            <person name="Worley K."/>
            <person name="Schaap P."/>
        </authorList>
    </citation>
    <scope>NUCLEOTIDE SEQUENCE</scope>
    <source>
        <strain evidence="6">QSvi11</strain>
    </source>
</reference>
<accession>A0A8J4VBX8</accession>
<dbReference type="GO" id="GO:0016020">
    <property type="term" value="C:membrane"/>
    <property type="evidence" value="ECO:0007669"/>
    <property type="project" value="UniProtKB-SubCell"/>
</dbReference>
<evidence type="ECO:0000313" key="6">
    <source>
        <dbReference type="EMBL" id="KAF2078644.1"/>
    </source>
</evidence>
<proteinExistence type="predicted"/>
<keyword evidence="4 5" id="KW-0472">Membrane</keyword>
<keyword evidence="7" id="KW-1185">Reference proteome</keyword>
<evidence type="ECO:0000256" key="4">
    <source>
        <dbReference type="ARBA" id="ARBA00023136"/>
    </source>
</evidence>
<protein>
    <recommendedName>
        <fullName evidence="8">DUF423-domain-containing protein</fullName>
    </recommendedName>
</protein>
<comment type="caution">
    <text evidence="6">The sequence shown here is derived from an EMBL/GenBank/DDBJ whole genome shotgun (WGS) entry which is preliminary data.</text>
</comment>
<keyword evidence="2 5" id="KW-0812">Transmembrane</keyword>
<dbReference type="Proteomes" id="UP000695562">
    <property type="component" value="Unassembled WGS sequence"/>
</dbReference>
<evidence type="ECO:0000313" key="7">
    <source>
        <dbReference type="Proteomes" id="UP000695562"/>
    </source>
</evidence>
<feature type="transmembrane region" description="Helical" evidence="5">
    <location>
        <begin position="70"/>
        <end position="90"/>
    </location>
</feature>
<sequence length="127" mass="13817">MQNLTSNIWWTLAGINGAIAVAAGAYGSHGIQKRVSDQKRIDMFKTASHYQLLHSIVLLMVPFSNAPNQIGSLFTAGVSLFSFSIYFIVLGDLKKLSKLTPIGGLLMIAGWAYLGLSNLNTNLLKFN</sequence>
<dbReference type="PANTHER" id="PTHR43461:SF1">
    <property type="entry name" value="TRANSMEMBRANE PROTEIN 256"/>
    <property type="match status" value="1"/>
</dbReference>
<dbReference type="EMBL" id="AJWJ01000001">
    <property type="protein sequence ID" value="KAF2078644.1"/>
    <property type="molecule type" value="Genomic_DNA"/>
</dbReference>
<comment type="subcellular location">
    <subcellularLocation>
        <location evidence="1">Membrane</location>
        <topology evidence="1">Multi-pass membrane protein</topology>
    </subcellularLocation>
</comment>
<organism evidence="6 7">
    <name type="scientific">Polysphondylium violaceum</name>
    <dbReference type="NCBI Taxonomy" id="133409"/>
    <lineage>
        <taxon>Eukaryota</taxon>
        <taxon>Amoebozoa</taxon>
        <taxon>Evosea</taxon>
        <taxon>Eumycetozoa</taxon>
        <taxon>Dictyostelia</taxon>
        <taxon>Dictyosteliales</taxon>
        <taxon>Dictyosteliaceae</taxon>
        <taxon>Polysphondylium</taxon>
    </lineage>
</organism>
<name>A0A8J4VBX8_9MYCE</name>
<evidence type="ECO:0008006" key="8">
    <source>
        <dbReference type="Google" id="ProtNLM"/>
    </source>
</evidence>
<gene>
    <name evidence="6" type="ORF">CYY_000015</name>
</gene>
<evidence type="ECO:0000256" key="5">
    <source>
        <dbReference type="SAM" id="Phobius"/>
    </source>
</evidence>